<dbReference type="EMBL" id="CP018889">
    <property type="protein sequence ID" value="AUI69496.1"/>
    <property type="molecule type" value="Genomic_DNA"/>
</dbReference>
<organism evidence="1 2">
    <name type="scientific">Beggiatoa leptomitoformis</name>
    <dbReference type="NCBI Taxonomy" id="288004"/>
    <lineage>
        <taxon>Bacteria</taxon>
        <taxon>Pseudomonadati</taxon>
        <taxon>Pseudomonadota</taxon>
        <taxon>Gammaproteobacteria</taxon>
        <taxon>Thiotrichales</taxon>
        <taxon>Thiotrichaceae</taxon>
        <taxon>Beggiatoa</taxon>
    </lineage>
</organism>
<dbReference type="RefSeq" id="WP_062152937.1">
    <property type="nucleotide sequence ID" value="NZ_CP012373.2"/>
</dbReference>
<dbReference type="KEGG" id="blep:AL038_11375"/>
<evidence type="ECO:0000313" key="1">
    <source>
        <dbReference type="EMBL" id="AUI69496.1"/>
    </source>
</evidence>
<protein>
    <submittedName>
        <fullName evidence="1">Uncharacterized protein</fullName>
    </submittedName>
</protein>
<gene>
    <name evidence="1" type="ORF">BLE401_12895</name>
</gene>
<dbReference type="STRING" id="288004.AL038_11375"/>
<dbReference type="Proteomes" id="UP000234271">
    <property type="component" value="Chromosome"/>
</dbReference>
<accession>A0A2N9YH08</accession>
<reference evidence="2" key="1">
    <citation type="submission" date="2016-12" db="EMBL/GenBank/DDBJ databases">
        <title>Complete Genome Sequence of Beggiatoa leptomitiformis D-401.</title>
        <authorList>
            <person name="Fomenkov A."/>
            <person name="Vincze T."/>
            <person name="Grabovich M."/>
            <person name="Anton B.P."/>
            <person name="Dubinina G."/>
            <person name="Orlova M."/>
            <person name="Belousova E."/>
            <person name="Roberts R.J."/>
        </authorList>
    </citation>
    <scope>NUCLEOTIDE SEQUENCE [LARGE SCALE GENOMIC DNA]</scope>
    <source>
        <strain evidence="2">D-401</strain>
    </source>
</reference>
<dbReference type="OrthoDB" id="5569064at2"/>
<sequence length="266" mass="31665">MKYLETLKQQAAQKKEQEQQVQRELTDKQSFFNQSVKPAYRKMLLYVYDLIQQLNYLNPDIKHTYHLPKDNGKFLNFKQSNYSVSVEKEEGDDFFLRFECEGSFPIILQKENERDMLLLKDYLWKHKLTFKCVEQMEKHKFSRVLFTITPLVIIEFKFTANAKTNKIDIDVVNFEELGRKEYSLPPESITGVFLDEFAKYLLREAHQVELPPRYVLPNKYRQEIKRQIQEKDIAEFDDWLNSIDGKVSAGAENQGLLKKVLGFWKK</sequence>
<evidence type="ECO:0000313" key="2">
    <source>
        <dbReference type="Proteomes" id="UP000234271"/>
    </source>
</evidence>
<name>A0A2N9YH08_9GAMM</name>
<dbReference type="AlphaFoldDB" id="A0A2N9YH08"/>
<proteinExistence type="predicted"/>
<keyword evidence="2" id="KW-1185">Reference proteome</keyword>